<accession>A0AA39CNU7</accession>
<dbReference type="AlphaFoldDB" id="A0AA39CNU7"/>
<proteinExistence type="predicted"/>
<organism evidence="1 2">
    <name type="scientific">Cladophialophora chaetospira</name>
    <dbReference type="NCBI Taxonomy" id="386627"/>
    <lineage>
        <taxon>Eukaryota</taxon>
        <taxon>Fungi</taxon>
        <taxon>Dikarya</taxon>
        <taxon>Ascomycota</taxon>
        <taxon>Pezizomycotina</taxon>
        <taxon>Eurotiomycetes</taxon>
        <taxon>Chaetothyriomycetidae</taxon>
        <taxon>Chaetothyriales</taxon>
        <taxon>Herpotrichiellaceae</taxon>
        <taxon>Cladophialophora</taxon>
    </lineage>
</organism>
<dbReference type="Proteomes" id="UP001172673">
    <property type="component" value="Unassembled WGS sequence"/>
</dbReference>
<name>A0AA39CNU7_9EURO</name>
<protein>
    <submittedName>
        <fullName evidence="1">Uncharacterized protein</fullName>
    </submittedName>
</protein>
<evidence type="ECO:0000313" key="1">
    <source>
        <dbReference type="EMBL" id="KAJ9615129.1"/>
    </source>
</evidence>
<comment type="caution">
    <text evidence="1">The sequence shown here is derived from an EMBL/GenBank/DDBJ whole genome shotgun (WGS) entry which is preliminary data.</text>
</comment>
<reference evidence="1" key="1">
    <citation type="submission" date="2022-10" db="EMBL/GenBank/DDBJ databases">
        <title>Culturing micro-colonial fungi from biological soil crusts in the Mojave desert and describing Neophaeococcomyces mojavensis, and introducing the new genera and species Taxawa tesnikishii.</title>
        <authorList>
            <person name="Kurbessoian T."/>
            <person name="Stajich J.E."/>
        </authorList>
    </citation>
    <scope>NUCLEOTIDE SEQUENCE</scope>
    <source>
        <strain evidence="1">TK_41</strain>
    </source>
</reference>
<keyword evidence="2" id="KW-1185">Reference proteome</keyword>
<gene>
    <name evidence="1" type="ORF">H2200_001203</name>
</gene>
<evidence type="ECO:0000313" key="2">
    <source>
        <dbReference type="Proteomes" id="UP001172673"/>
    </source>
</evidence>
<sequence length="338" mass="38060">MDVYEAAGLFTRTANPPIVVLPITTRYQEETGQQVRNTSTVTLRDVRLDWGARYSRISHDLLIGKGLICEKTQHSSAGSFGFSSSTIIRYKDRNGKVRLEAEGASDLKDYKGVAWVVKLGPSWNLKVPTGPHSVDTAESGRIQTAAPTPPSTTLKPIKLLYFFPHQYRLPPFQLIPSSKPKGLEEDLEGSVNTDMSAELGPWYLSRELGYHLCANDDIYVATNTYFEAGYAESMTIPVEIMDKNDESQETLRQSEFTLFSVRTADPLILSRPRDCFDESLISEKLLLKHGYVKTTVDCDDGTLIRQYSRYGVVELQALWECTRSQFTHGGRWKVMLDN</sequence>
<dbReference type="EMBL" id="JAPDRK010000002">
    <property type="protein sequence ID" value="KAJ9615129.1"/>
    <property type="molecule type" value="Genomic_DNA"/>
</dbReference>